<name>A0A1W1XXE9_9CLOT</name>
<dbReference type="AlphaFoldDB" id="A0A1W1XXE9"/>
<evidence type="ECO:0000313" key="5">
    <source>
        <dbReference type="Proteomes" id="UP000192468"/>
    </source>
</evidence>
<dbReference type="GO" id="GO:0009236">
    <property type="term" value="P:cobalamin biosynthetic process"/>
    <property type="evidence" value="ECO:0007669"/>
    <property type="project" value="InterPro"/>
</dbReference>
<dbReference type="PANTHER" id="PTHR37477">
    <property type="entry name" value="COBALT-PRECORRIN-5A HYDROLASE"/>
    <property type="match status" value="1"/>
</dbReference>
<keyword evidence="5" id="KW-1185">Reference proteome</keyword>
<dbReference type="InterPro" id="IPR021745">
    <property type="entry name" value="CbiG_mid"/>
</dbReference>
<accession>A0A1W1XXE9</accession>
<dbReference type="InterPro" id="IPR021744">
    <property type="entry name" value="CbiG_N"/>
</dbReference>
<dbReference type="PANTHER" id="PTHR37477:SF1">
    <property type="entry name" value="COBALT-PRECORRIN-5A HYDROLASE"/>
    <property type="match status" value="1"/>
</dbReference>
<dbReference type="Pfam" id="PF11761">
    <property type="entry name" value="CbiG_mid"/>
    <property type="match status" value="1"/>
</dbReference>
<feature type="domain" description="Cobalamin synthesis G N-terminal" evidence="2">
    <location>
        <begin position="42"/>
        <end position="121"/>
    </location>
</feature>
<reference evidence="4 5" key="1">
    <citation type="submission" date="2017-04" db="EMBL/GenBank/DDBJ databases">
        <authorList>
            <person name="Afonso C.L."/>
            <person name="Miller P.J."/>
            <person name="Scott M.A."/>
            <person name="Spackman E."/>
            <person name="Goraichik I."/>
            <person name="Dimitrov K.M."/>
            <person name="Suarez D.L."/>
            <person name="Swayne D.E."/>
        </authorList>
    </citation>
    <scope>NUCLEOTIDE SEQUENCE [LARGE SCALE GENOMIC DNA]</scope>
    <source>
        <strain evidence="4 5">DSM 12555</strain>
    </source>
</reference>
<dbReference type="GO" id="GO:0016829">
    <property type="term" value="F:lyase activity"/>
    <property type="evidence" value="ECO:0007669"/>
    <property type="project" value="UniProtKB-KW"/>
</dbReference>
<dbReference type="InterPro" id="IPR038029">
    <property type="entry name" value="GbiG_N_sf"/>
</dbReference>
<dbReference type="STRING" id="1121291.SAMN02745134_03581"/>
<dbReference type="OrthoDB" id="9781023at2"/>
<dbReference type="Gene3D" id="3.40.50.11220">
    <property type="match status" value="1"/>
</dbReference>
<dbReference type="NCBIfam" id="NF004466">
    <property type="entry name" value="PRK05788.1-4"/>
    <property type="match status" value="1"/>
</dbReference>
<keyword evidence="4" id="KW-0456">Lyase</keyword>
<proteinExistence type="predicted"/>
<dbReference type="EMBL" id="FWXH01000027">
    <property type="protein sequence ID" value="SMC28613.1"/>
    <property type="molecule type" value="Genomic_DNA"/>
</dbReference>
<dbReference type="SUPFAM" id="SSF159664">
    <property type="entry name" value="CobE/GbiG C-terminal domain-like"/>
    <property type="match status" value="1"/>
</dbReference>
<evidence type="ECO:0000259" key="1">
    <source>
        <dbReference type="Pfam" id="PF01890"/>
    </source>
</evidence>
<dbReference type="SUPFAM" id="SSF159672">
    <property type="entry name" value="CbiG N-terminal domain-like"/>
    <property type="match status" value="1"/>
</dbReference>
<dbReference type="Pfam" id="PF11760">
    <property type="entry name" value="CbiG_N"/>
    <property type="match status" value="1"/>
</dbReference>
<dbReference type="Proteomes" id="UP000192468">
    <property type="component" value="Unassembled WGS sequence"/>
</dbReference>
<dbReference type="InterPro" id="IPR052553">
    <property type="entry name" value="CbiG_hydrolase"/>
</dbReference>
<evidence type="ECO:0000259" key="2">
    <source>
        <dbReference type="Pfam" id="PF11760"/>
    </source>
</evidence>
<organism evidence="4 5">
    <name type="scientific">Clostridium acidisoli DSM 12555</name>
    <dbReference type="NCBI Taxonomy" id="1121291"/>
    <lineage>
        <taxon>Bacteria</taxon>
        <taxon>Bacillati</taxon>
        <taxon>Bacillota</taxon>
        <taxon>Clostridia</taxon>
        <taxon>Eubacteriales</taxon>
        <taxon>Clostridiaceae</taxon>
        <taxon>Clostridium</taxon>
    </lineage>
</organism>
<dbReference type="InterPro" id="IPR002750">
    <property type="entry name" value="CobE/GbiG_C"/>
</dbReference>
<evidence type="ECO:0000313" key="4">
    <source>
        <dbReference type="EMBL" id="SMC28613.1"/>
    </source>
</evidence>
<feature type="domain" description="CobE/GbiG C-terminal" evidence="1">
    <location>
        <begin position="209"/>
        <end position="324"/>
    </location>
</feature>
<feature type="domain" description="Cobalamin biosynthesis central region" evidence="3">
    <location>
        <begin position="126"/>
        <end position="189"/>
    </location>
</feature>
<dbReference type="Pfam" id="PF01890">
    <property type="entry name" value="CbiG_C"/>
    <property type="match status" value="1"/>
</dbReference>
<protein>
    <submittedName>
        <fullName evidence="4">Cobalt-precorrin 5A acetaldehyde-lyase</fullName>
    </submittedName>
</protein>
<dbReference type="RefSeq" id="WP_084117576.1">
    <property type="nucleotide sequence ID" value="NZ_FWXH01000027.1"/>
</dbReference>
<dbReference type="InterPro" id="IPR036518">
    <property type="entry name" value="CobE/GbiG_C_sf"/>
</dbReference>
<dbReference type="Gene3D" id="3.30.420.180">
    <property type="entry name" value="CobE/GbiG C-terminal domain"/>
    <property type="match status" value="1"/>
</dbReference>
<gene>
    <name evidence="4" type="ORF">SAMN02745134_03581</name>
</gene>
<sequence length="330" mass="36221">MKIAAVSLNKFGDAIACKINKVINIDIYSKTNIEKFSIKTLAKKLMEEYDAIIFVSSTGIAVRAIAPFIKDKTMDPAVIVIDIMGKYVISLLSGHLGGANKLSDEIAEVIGANPIITTATDNLNVIAPDLIAKYNGLTIESMKKAKDIAALLINGEKVAFVDDEKLIKTPKGYVNDLEGAAGIVIVTNKLSFPCDLGNKVKLKLIRKNLILGIGCKKNYPAEDMYNKVKDKLIELDYEEKAVKIVASVDIKKDEDAIIKLSKSLNAEFKIFSTEQIKKVQHKYKGSDFVEKTIGVRAVCEPSVELSKGLIITEKFNLQGMTLCIGEEEKF</sequence>
<evidence type="ECO:0000259" key="3">
    <source>
        <dbReference type="Pfam" id="PF11761"/>
    </source>
</evidence>